<organism evidence="1 2">
    <name type="scientific">Triparma verrucosa</name>
    <dbReference type="NCBI Taxonomy" id="1606542"/>
    <lineage>
        <taxon>Eukaryota</taxon>
        <taxon>Sar</taxon>
        <taxon>Stramenopiles</taxon>
        <taxon>Ochrophyta</taxon>
        <taxon>Bolidophyceae</taxon>
        <taxon>Parmales</taxon>
        <taxon>Triparmaceae</taxon>
        <taxon>Triparma</taxon>
    </lineage>
</organism>
<sequence length="224" mass="25079">MLRFAAYFTKFFLVVLIATSTITRISSLAPFLPSLTPSTQWDLRLTFNSNGVRSKNGKVPVVRTFVTEGLQFEPLEGYEPPTGGTRTKSNGTKKNGIVDSISYKLSEDPDDQKDGLWIWGLFQDPLYPFCLMEVQTTEFALGDDDCLPPMKLYAKVKHTMKQKEKGGRGKLGSGREVMLEACEIMTRTPVEMKADPAGLAKITLYEEEVVGRIEFLNPRPNDDV</sequence>
<evidence type="ECO:0000313" key="1">
    <source>
        <dbReference type="EMBL" id="GMI14576.1"/>
    </source>
</evidence>
<dbReference type="AlphaFoldDB" id="A0A9W7FMA9"/>
<proteinExistence type="predicted"/>
<keyword evidence="2" id="KW-1185">Reference proteome</keyword>
<reference evidence="2" key="1">
    <citation type="journal article" date="2023" name="Commun. Biol.">
        <title>Genome analysis of Parmales, the sister group of diatoms, reveals the evolutionary specialization of diatoms from phago-mixotrophs to photoautotrophs.</title>
        <authorList>
            <person name="Ban H."/>
            <person name="Sato S."/>
            <person name="Yoshikawa S."/>
            <person name="Yamada K."/>
            <person name="Nakamura Y."/>
            <person name="Ichinomiya M."/>
            <person name="Sato N."/>
            <person name="Blanc-Mathieu R."/>
            <person name="Endo H."/>
            <person name="Kuwata A."/>
            <person name="Ogata H."/>
        </authorList>
    </citation>
    <scope>NUCLEOTIDE SEQUENCE [LARGE SCALE GENOMIC DNA]</scope>
    <source>
        <strain evidence="2">NIES 3699</strain>
    </source>
</reference>
<evidence type="ECO:0000313" key="2">
    <source>
        <dbReference type="Proteomes" id="UP001165160"/>
    </source>
</evidence>
<name>A0A9W7FMA9_9STRA</name>
<dbReference type="EMBL" id="BRXX01000501">
    <property type="protein sequence ID" value="GMI14576.1"/>
    <property type="molecule type" value="Genomic_DNA"/>
</dbReference>
<gene>
    <name evidence="1" type="ORF">TrVE_jg10540</name>
</gene>
<comment type="caution">
    <text evidence="1">The sequence shown here is derived from an EMBL/GenBank/DDBJ whole genome shotgun (WGS) entry which is preliminary data.</text>
</comment>
<protein>
    <submittedName>
        <fullName evidence="1">Uncharacterized protein</fullName>
    </submittedName>
</protein>
<accession>A0A9W7FMA9</accession>
<dbReference type="Proteomes" id="UP001165160">
    <property type="component" value="Unassembled WGS sequence"/>
</dbReference>